<accession>A0ABN6Z638</accession>
<dbReference type="PANTHER" id="PTHR14136">
    <property type="entry name" value="BTB_POZ DOMAIN-CONTAINING PROTEIN KCTD9"/>
    <property type="match status" value="1"/>
</dbReference>
<dbReference type="PANTHER" id="PTHR14136:SF17">
    <property type="entry name" value="BTB_POZ DOMAIN-CONTAINING PROTEIN KCTD9"/>
    <property type="match status" value="1"/>
</dbReference>
<evidence type="ECO:0000313" key="2">
    <source>
        <dbReference type="Proteomes" id="UP001305815"/>
    </source>
</evidence>
<evidence type="ECO:0008006" key="3">
    <source>
        <dbReference type="Google" id="ProtNLM"/>
    </source>
</evidence>
<dbReference type="RefSeq" id="WP_331490106.1">
    <property type="nucleotide sequence ID" value="NZ_AP027742.1"/>
</dbReference>
<dbReference type="InterPro" id="IPR001646">
    <property type="entry name" value="5peptide_repeat"/>
</dbReference>
<evidence type="ECO:0000313" key="1">
    <source>
        <dbReference type="EMBL" id="BDZ78717.1"/>
    </source>
</evidence>
<dbReference type="Pfam" id="PF00805">
    <property type="entry name" value="Pentapeptide"/>
    <property type="match status" value="2"/>
</dbReference>
<dbReference type="Gene3D" id="2.160.20.80">
    <property type="entry name" value="E3 ubiquitin-protein ligase SopA"/>
    <property type="match status" value="1"/>
</dbReference>
<dbReference type="SUPFAM" id="SSF141571">
    <property type="entry name" value="Pentapeptide repeat-like"/>
    <property type="match status" value="1"/>
</dbReference>
<organism evidence="1 2">
    <name type="scientific">Claveliimonas bilis</name>
    <dbReference type="NCBI Taxonomy" id="3028070"/>
    <lineage>
        <taxon>Bacteria</taxon>
        <taxon>Bacillati</taxon>
        <taxon>Bacillota</taxon>
        <taxon>Clostridia</taxon>
        <taxon>Lachnospirales</taxon>
        <taxon>Lachnospiraceae</taxon>
        <taxon>Claveliimonas</taxon>
    </lineage>
</organism>
<protein>
    <recommendedName>
        <fullName evidence="3">Pentapeptide repeat-containing protein</fullName>
    </recommendedName>
</protein>
<reference evidence="2" key="1">
    <citation type="journal article" date="2023" name="Int. J. Syst. Evol. Microbiol.">
        <title>Claveliimonas bilis gen. nov., sp. nov., deoxycholic acid-producing bacteria isolated from human faeces, and reclassification of Sellimonas monacensis Zenner et al. 2021 as Claveliimonas monacensis comb. nov.</title>
        <authorList>
            <person name="Hisatomi A."/>
            <person name="Kastawa N.W.E.P.G."/>
            <person name="Song I."/>
            <person name="Ohkuma M."/>
            <person name="Fukiya S."/>
            <person name="Sakamoto M."/>
        </authorList>
    </citation>
    <scope>NUCLEOTIDE SEQUENCE [LARGE SCALE GENOMIC DNA]</scope>
    <source>
        <strain evidence="2">12BBH14</strain>
    </source>
</reference>
<dbReference type="Pfam" id="PF19062">
    <property type="entry name" value="DUF5758"/>
    <property type="match status" value="1"/>
</dbReference>
<sequence>MMKKLSSEELKEQLKERKEGSLLPLREILVENADLSGWNMDHVDFSLSTFRNVCFNGSSLKGSAIENSLFDQCTFRKTCFQNANMKGAALRYDDLTGADIRGANLFSAVLEFADLTDIISDEDTKFFRLYCPEKGAFLGYKKCFNNRLVQLLIPADAKRTSATLNSCRCSKAKVLTIKSFDYSEEYAEAWSLVDENFVYRRGQWVEVKDFNEDRWQDSTTGIHFWLTREEAKAY</sequence>
<dbReference type="InterPro" id="IPR043919">
    <property type="entry name" value="DUF5758"/>
</dbReference>
<name>A0ABN6Z638_9FIRM</name>
<proteinExistence type="predicted"/>
<dbReference type="InterPro" id="IPR051082">
    <property type="entry name" value="Pentapeptide-BTB/POZ_domain"/>
</dbReference>
<keyword evidence="2" id="KW-1185">Reference proteome</keyword>
<dbReference type="EMBL" id="AP027742">
    <property type="protein sequence ID" value="BDZ78717.1"/>
    <property type="molecule type" value="Genomic_DNA"/>
</dbReference>
<gene>
    <name evidence="1" type="ORF">Lac1_29000</name>
</gene>
<dbReference type="Proteomes" id="UP001305815">
    <property type="component" value="Chromosome"/>
</dbReference>